<evidence type="ECO:0000313" key="4">
    <source>
        <dbReference type="EMBL" id="GFM35403.1"/>
    </source>
</evidence>
<keyword evidence="5" id="KW-1185">Reference proteome</keyword>
<dbReference type="GO" id="GO:0046872">
    <property type="term" value="F:metal ion binding"/>
    <property type="evidence" value="ECO:0007669"/>
    <property type="project" value="UniProtKB-KW"/>
</dbReference>
<accession>A0A7J0BNY3</accession>
<reference evidence="4 5" key="1">
    <citation type="submission" date="2020-05" db="EMBL/GenBank/DDBJ databases">
        <title>Draft genome sequence of Desulfovibrio psychrotolerans JS1T.</title>
        <authorList>
            <person name="Ueno A."/>
            <person name="Tamazawa S."/>
            <person name="Tamamura S."/>
            <person name="Murakami T."/>
            <person name="Kiyama T."/>
            <person name="Inomata H."/>
            <person name="Amano Y."/>
            <person name="Miyakawa K."/>
            <person name="Tamaki H."/>
            <person name="Naganuma T."/>
            <person name="Kaneko K."/>
        </authorList>
    </citation>
    <scope>NUCLEOTIDE SEQUENCE [LARGE SCALE GENOMIC DNA]</scope>
    <source>
        <strain evidence="4 5">JS1</strain>
    </source>
</reference>
<protein>
    <submittedName>
        <fullName evidence="4">Diaminopimelate aminotransferase</fullName>
    </submittedName>
</protein>
<dbReference type="InterPro" id="IPR002933">
    <property type="entry name" value="Peptidase_M20"/>
</dbReference>
<dbReference type="Gene3D" id="3.40.630.10">
    <property type="entry name" value="Zn peptidases"/>
    <property type="match status" value="1"/>
</dbReference>
<dbReference type="SUPFAM" id="SSF53187">
    <property type="entry name" value="Zn-dependent exopeptidases"/>
    <property type="match status" value="1"/>
</dbReference>
<dbReference type="Gene3D" id="3.30.70.360">
    <property type="match status" value="1"/>
</dbReference>
<keyword evidence="4" id="KW-0032">Aminotransferase</keyword>
<dbReference type="SUPFAM" id="SSF55031">
    <property type="entry name" value="Bacterial exopeptidase dimerisation domain"/>
    <property type="match status" value="1"/>
</dbReference>
<dbReference type="NCBIfam" id="NF010589">
    <property type="entry name" value="PRK13983.1"/>
    <property type="match status" value="1"/>
</dbReference>
<comment type="caution">
    <text evidence="4">The sequence shown here is derived from an EMBL/GenBank/DDBJ whole genome shotgun (WGS) entry which is preliminary data.</text>
</comment>
<keyword evidence="4" id="KW-0808">Transferase</keyword>
<dbReference type="InterPro" id="IPR036264">
    <property type="entry name" value="Bact_exopeptidase_dim_dom"/>
</dbReference>
<evidence type="ECO:0000256" key="1">
    <source>
        <dbReference type="ARBA" id="ARBA00022723"/>
    </source>
</evidence>
<dbReference type="AlphaFoldDB" id="A0A7J0BNY3"/>
<dbReference type="InterPro" id="IPR050072">
    <property type="entry name" value="Peptidase_M20A"/>
</dbReference>
<evidence type="ECO:0000259" key="3">
    <source>
        <dbReference type="Pfam" id="PF07687"/>
    </source>
</evidence>
<keyword evidence="2" id="KW-0378">Hydrolase</keyword>
<dbReference type="Pfam" id="PF07687">
    <property type="entry name" value="M20_dimer"/>
    <property type="match status" value="1"/>
</dbReference>
<feature type="domain" description="Peptidase M20 dimerisation" evidence="3">
    <location>
        <begin position="199"/>
        <end position="308"/>
    </location>
</feature>
<evidence type="ECO:0000313" key="5">
    <source>
        <dbReference type="Proteomes" id="UP000503820"/>
    </source>
</evidence>
<gene>
    <name evidence="4" type="ORF">DSM19430T_00870</name>
</gene>
<dbReference type="InterPro" id="IPR011650">
    <property type="entry name" value="Peptidase_M20_dimer"/>
</dbReference>
<organism evidence="4 5">
    <name type="scientific">Desulfovibrio psychrotolerans</name>
    <dbReference type="NCBI Taxonomy" id="415242"/>
    <lineage>
        <taxon>Bacteria</taxon>
        <taxon>Pseudomonadati</taxon>
        <taxon>Thermodesulfobacteriota</taxon>
        <taxon>Desulfovibrionia</taxon>
        <taxon>Desulfovibrionales</taxon>
        <taxon>Desulfovibrionaceae</taxon>
        <taxon>Desulfovibrio</taxon>
    </lineage>
</organism>
<dbReference type="PANTHER" id="PTHR43808">
    <property type="entry name" value="ACETYLORNITHINE DEACETYLASE"/>
    <property type="match status" value="1"/>
</dbReference>
<proteinExistence type="predicted"/>
<dbReference type="Proteomes" id="UP000503820">
    <property type="component" value="Unassembled WGS sequence"/>
</dbReference>
<keyword evidence="1" id="KW-0479">Metal-binding</keyword>
<sequence length="406" mass="44284">MLEQLFAFLDRQRDLVISLQTEMSARPALCPSSGGIGEVEKAAFLKDWLTANGIAYIEELRAPDNRVPCGYRPTLIARVPGKQKKTVWILAHTDVVPTGDPDLWTGDPWVVRVDGDTLCGRGVEDNQQGIVSGLLTAKALLELGVQPDLTLGLIFVADEETGSIYGLDYLMRQRPDLFAKDDLILVPDVGNAEGSMIEVAEKSILWLKVTVRGRQCHASRPALGVNSLEAAADLILRVRSLHDAFNRVDELFEPPISTFTPTKKELNVENVNTVPGMDVFYIDCRVLPGYDIADVRSAVRSLADEVERERGVSITLEDVQANQSTVSTPADCEVVKRLASAIRAVYAVEPRAMGIGGGTVAAHMRVHGLEVACWSKLGGQAHQPDEKSLISSNINDAKVMTSLLFK</sequence>
<dbReference type="PANTHER" id="PTHR43808:SF32">
    <property type="entry name" value="ARGE_DAPE-RELATED DEACYLASE"/>
    <property type="match status" value="1"/>
</dbReference>
<dbReference type="Pfam" id="PF01546">
    <property type="entry name" value="Peptidase_M20"/>
    <property type="match status" value="1"/>
</dbReference>
<name>A0A7J0BNY3_9BACT</name>
<dbReference type="GO" id="GO:0016787">
    <property type="term" value="F:hydrolase activity"/>
    <property type="evidence" value="ECO:0007669"/>
    <property type="project" value="UniProtKB-KW"/>
</dbReference>
<dbReference type="GO" id="GO:0008483">
    <property type="term" value="F:transaminase activity"/>
    <property type="evidence" value="ECO:0007669"/>
    <property type="project" value="UniProtKB-KW"/>
</dbReference>
<dbReference type="EMBL" id="BLVP01000001">
    <property type="protein sequence ID" value="GFM35403.1"/>
    <property type="molecule type" value="Genomic_DNA"/>
</dbReference>
<evidence type="ECO:0000256" key="2">
    <source>
        <dbReference type="ARBA" id="ARBA00022801"/>
    </source>
</evidence>
<dbReference type="RefSeq" id="WP_174408130.1">
    <property type="nucleotide sequence ID" value="NZ_BLVP01000001.1"/>
</dbReference>